<organism evidence="1 2">
    <name type="scientific">SAR86 cluster bacterium</name>
    <dbReference type="NCBI Taxonomy" id="2030880"/>
    <lineage>
        <taxon>Bacteria</taxon>
        <taxon>Pseudomonadati</taxon>
        <taxon>Pseudomonadota</taxon>
        <taxon>Gammaproteobacteria</taxon>
        <taxon>SAR86 cluster</taxon>
    </lineage>
</organism>
<dbReference type="Gene3D" id="1.20.1290.10">
    <property type="entry name" value="AhpD-like"/>
    <property type="match status" value="1"/>
</dbReference>
<dbReference type="InterPro" id="IPR010195">
    <property type="entry name" value="Uncharacterised_peroxidase-rel"/>
</dbReference>
<evidence type="ECO:0000313" key="2">
    <source>
        <dbReference type="Proteomes" id="UP000228987"/>
    </source>
</evidence>
<proteinExistence type="predicted"/>
<dbReference type="InterPro" id="IPR029032">
    <property type="entry name" value="AhpD-like"/>
</dbReference>
<evidence type="ECO:0000313" key="1">
    <source>
        <dbReference type="EMBL" id="PCJ40145.1"/>
    </source>
</evidence>
<reference evidence="2" key="1">
    <citation type="submission" date="2017-08" db="EMBL/GenBank/DDBJ databases">
        <title>A dynamic microbial community with high functional redundancy inhabits the cold, oxic subseafloor aquifer.</title>
        <authorList>
            <person name="Tully B.J."/>
            <person name="Wheat C.G."/>
            <person name="Glazer B.T."/>
            <person name="Huber J.A."/>
        </authorList>
    </citation>
    <scope>NUCLEOTIDE SEQUENCE [LARGE SCALE GENOMIC DNA]</scope>
</reference>
<gene>
    <name evidence="1" type="ORF">COA71_11585</name>
</gene>
<dbReference type="NCBIfam" id="TIGR01926">
    <property type="entry name" value="peroxid_rel"/>
    <property type="match status" value="1"/>
</dbReference>
<keyword evidence="1" id="KW-0575">Peroxidase</keyword>
<dbReference type="EMBL" id="NVWI01000010">
    <property type="protein sequence ID" value="PCJ40145.1"/>
    <property type="molecule type" value="Genomic_DNA"/>
</dbReference>
<protein>
    <submittedName>
        <fullName evidence="1">Alkylhydroperoxidase</fullName>
    </submittedName>
</protein>
<dbReference type="PANTHER" id="PTHR35446">
    <property type="entry name" value="SI:CH211-175M2.5"/>
    <property type="match status" value="1"/>
</dbReference>
<dbReference type="GO" id="GO:0004601">
    <property type="term" value="F:peroxidase activity"/>
    <property type="evidence" value="ECO:0007669"/>
    <property type="project" value="UniProtKB-KW"/>
</dbReference>
<accession>A0A2A5C986</accession>
<dbReference type="AlphaFoldDB" id="A0A2A5C986"/>
<sequence>MTAWIKMIPEEEATGDLREMYAQAMTPHGTVDNVMKVHSLRPHTMQGHMALYKSVLHHPDITLPLWFLEVVASYTSIKNLCDYSLSHHFANARRLISNEKRANLILAALKSGKPQTQFQGKELALLHYTEKLTTQVSEMNIADIKSLHDAGCTDGEILEVNQVVAYFNYSNRVLNGLGVTTEGDAIGYYD</sequence>
<dbReference type="SUPFAM" id="SSF69118">
    <property type="entry name" value="AhpD-like"/>
    <property type="match status" value="1"/>
</dbReference>
<name>A0A2A5C986_9GAMM</name>
<dbReference type="Proteomes" id="UP000228987">
    <property type="component" value="Unassembled WGS sequence"/>
</dbReference>
<comment type="caution">
    <text evidence="1">The sequence shown here is derived from an EMBL/GenBank/DDBJ whole genome shotgun (WGS) entry which is preliminary data.</text>
</comment>
<keyword evidence="1" id="KW-0560">Oxidoreductase</keyword>
<dbReference type="PANTHER" id="PTHR35446:SF2">
    <property type="entry name" value="CARBOXYMUCONOLACTONE DECARBOXYLASE-LIKE DOMAIN-CONTAINING PROTEIN"/>
    <property type="match status" value="1"/>
</dbReference>